<evidence type="ECO:0000256" key="2">
    <source>
        <dbReference type="ARBA" id="ARBA00022692"/>
    </source>
</evidence>
<evidence type="ECO:0000313" key="8">
    <source>
        <dbReference type="EMBL" id="PVD22760.1"/>
    </source>
</evidence>
<dbReference type="OrthoDB" id="6044702at2759"/>
<feature type="transmembrane region" description="Helical" evidence="6">
    <location>
        <begin position="51"/>
        <end position="71"/>
    </location>
</feature>
<feature type="domain" description="TIR" evidence="7">
    <location>
        <begin position="99"/>
        <end position="236"/>
    </location>
</feature>
<gene>
    <name evidence="8" type="ORF">C0Q70_16016</name>
</gene>
<dbReference type="Proteomes" id="UP000245119">
    <property type="component" value="Linkage Group LG10"/>
</dbReference>
<keyword evidence="4 6" id="KW-1133">Transmembrane helix</keyword>
<keyword evidence="2 6" id="KW-0812">Transmembrane</keyword>
<dbReference type="GO" id="GO:0038023">
    <property type="term" value="F:signaling receptor activity"/>
    <property type="evidence" value="ECO:0007669"/>
    <property type="project" value="TreeGrafter"/>
</dbReference>
<dbReference type="STRING" id="400727.A0A2T7NNK7"/>
<evidence type="ECO:0000256" key="4">
    <source>
        <dbReference type="ARBA" id="ARBA00022989"/>
    </source>
</evidence>
<evidence type="ECO:0000256" key="1">
    <source>
        <dbReference type="ARBA" id="ARBA00004370"/>
    </source>
</evidence>
<dbReference type="Gene3D" id="3.40.50.10140">
    <property type="entry name" value="Toll/interleukin-1 receptor homology (TIR) domain"/>
    <property type="match status" value="1"/>
</dbReference>
<dbReference type="PANTHER" id="PTHR24365">
    <property type="entry name" value="TOLL-LIKE RECEPTOR"/>
    <property type="match status" value="1"/>
</dbReference>
<reference evidence="8 9" key="1">
    <citation type="submission" date="2018-04" db="EMBL/GenBank/DDBJ databases">
        <title>The genome of golden apple snail Pomacea canaliculata provides insight into stress tolerance and invasive adaptation.</title>
        <authorList>
            <person name="Liu C."/>
            <person name="Liu B."/>
            <person name="Ren Y."/>
            <person name="Zhang Y."/>
            <person name="Wang H."/>
            <person name="Li S."/>
            <person name="Jiang F."/>
            <person name="Yin L."/>
            <person name="Zhang G."/>
            <person name="Qian W."/>
            <person name="Fan W."/>
        </authorList>
    </citation>
    <scope>NUCLEOTIDE SEQUENCE [LARGE SCALE GENOMIC DNA]</scope>
    <source>
        <strain evidence="8">SZHN2017</strain>
        <tissue evidence="8">Muscle</tissue>
    </source>
</reference>
<sequence length="236" mass="26934">MSRSLDIVLSFLLPKVTCLSEKDGRQVLLINATRKELGCEENNDSPPQVTLVSIILVVAVVVASPILVVVFRHEVLVLKHRLLYRHHTDKHFPALLDDLRYDVFVSTATNSDNDATWVSRILLPAMDRRRLTYFVPQRDYLPGAIPMDEVVQTLRQSKCALILLSPDYLAQPICCFQFRQAYDMMVKEGRGRVFVVCLQKVKRGQVQDRFLRAMLNLNMAYSGHCPEHLSAVLSRI</sequence>
<comment type="caution">
    <text evidence="8">The sequence shown here is derived from an EMBL/GenBank/DDBJ whole genome shotgun (WGS) entry which is preliminary data.</text>
</comment>
<dbReference type="InterPro" id="IPR000157">
    <property type="entry name" value="TIR_dom"/>
</dbReference>
<comment type="subcellular location">
    <subcellularLocation>
        <location evidence="1">Membrane</location>
    </subcellularLocation>
</comment>
<organism evidence="8 9">
    <name type="scientific">Pomacea canaliculata</name>
    <name type="common">Golden apple snail</name>
    <dbReference type="NCBI Taxonomy" id="400727"/>
    <lineage>
        <taxon>Eukaryota</taxon>
        <taxon>Metazoa</taxon>
        <taxon>Spiralia</taxon>
        <taxon>Lophotrochozoa</taxon>
        <taxon>Mollusca</taxon>
        <taxon>Gastropoda</taxon>
        <taxon>Caenogastropoda</taxon>
        <taxon>Architaenioglossa</taxon>
        <taxon>Ampullarioidea</taxon>
        <taxon>Ampullariidae</taxon>
        <taxon>Pomacea</taxon>
    </lineage>
</organism>
<evidence type="ECO:0000259" key="7">
    <source>
        <dbReference type="PROSITE" id="PS50104"/>
    </source>
</evidence>
<dbReference type="EMBL" id="PZQS01000010">
    <property type="protein sequence ID" value="PVD22760.1"/>
    <property type="molecule type" value="Genomic_DNA"/>
</dbReference>
<protein>
    <recommendedName>
        <fullName evidence="7">TIR domain-containing protein</fullName>
    </recommendedName>
</protein>
<dbReference type="AlphaFoldDB" id="A0A2T7NNK7"/>
<dbReference type="InterPro" id="IPR035897">
    <property type="entry name" value="Toll_tir_struct_dom_sf"/>
</dbReference>
<evidence type="ECO:0000256" key="3">
    <source>
        <dbReference type="ARBA" id="ARBA00022729"/>
    </source>
</evidence>
<evidence type="ECO:0000313" key="9">
    <source>
        <dbReference type="Proteomes" id="UP000245119"/>
    </source>
</evidence>
<evidence type="ECO:0000256" key="6">
    <source>
        <dbReference type="SAM" id="Phobius"/>
    </source>
</evidence>
<keyword evidence="5 6" id="KW-0472">Membrane</keyword>
<evidence type="ECO:0000256" key="5">
    <source>
        <dbReference type="ARBA" id="ARBA00023136"/>
    </source>
</evidence>
<dbReference type="SUPFAM" id="SSF52200">
    <property type="entry name" value="Toll/Interleukin receptor TIR domain"/>
    <property type="match status" value="1"/>
</dbReference>
<dbReference type="Pfam" id="PF01582">
    <property type="entry name" value="TIR"/>
    <property type="match status" value="1"/>
</dbReference>
<name>A0A2T7NNK7_POMCA</name>
<dbReference type="PROSITE" id="PS50104">
    <property type="entry name" value="TIR"/>
    <property type="match status" value="1"/>
</dbReference>
<dbReference type="GO" id="GO:0007165">
    <property type="term" value="P:signal transduction"/>
    <property type="evidence" value="ECO:0007669"/>
    <property type="project" value="InterPro"/>
</dbReference>
<dbReference type="GO" id="GO:0005886">
    <property type="term" value="C:plasma membrane"/>
    <property type="evidence" value="ECO:0007669"/>
    <property type="project" value="TreeGrafter"/>
</dbReference>
<keyword evidence="3" id="KW-0732">Signal</keyword>
<keyword evidence="9" id="KW-1185">Reference proteome</keyword>
<dbReference type="PANTHER" id="PTHR24365:SF541">
    <property type="entry name" value="PROTEIN TOLL-RELATED"/>
    <property type="match status" value="1"/>
</dbReference>
<accession>A0A2T7NNK7</accession>
<proteinExistence type="predicted"/>